<accession>A0A5N7DIT7</accession>
<name>A0A5N7DIT7_9EURO</name>
<dbReference type="EMBL" id="ML736754">
    <property type="protein sequence ID" value="KAE8406361.1"/>
    <property type="molecule type" value="Genomic_DNA"/>
</dbReference>
<sequence length="90" mass="10343">MHGSSSSQPAKKRTKLSKCLTVRLSYCKTHDRGVALHPPKGYVYLCGSFTRSKILRKTYHSNANNADSWTPRLHFHRTRRNGIRKCRKAS</sequence>
<keyword evidence="2" id="KW-1185">Reference proteome</keyword>
<dbReference type="Proteomes" id="UP000325579">
    <property type="component" value="Unassembled WGS sequence"/>
</dbReference>
<gene>
    <name evidence="1" type="ORF">BDV37DRAFT_63031</name>
</gene>
<dbReference type="GeneID" id="43675670"/>
<dbReference type="RefSeq" id="XP_031943680.1">
    <property type="nucleotide sequence ID" value="XM_032090979.1"/>
</dbReference>
<protein>
    <submittedName>
        <fullName evidence="1">Uncharacterized protein</fullName>
    </submittedName>
</protein>
<organism evidence="1 2">
    <name type="scientific">Aspergillus pseudonomiae</name>
    <dbReference type="NCBI Taxonomy" id="1506151"/>
    <lineage>
        <taxon>Eukaryota</taxon>
        <taxon>Fungi</taxon>
        <taxon>Dikarya</taxon>
        <taxon>Ascomycota</taxon>
        <taxon>Pezizomycotina</taxon>
        <taxon>Eurotiomycetes</taxon>
        <taxon>Eurotiomycetidae</taxon>
        <taxon>Eurotiales</taxon>
        <taxon>Aspergillaceae</taxon>
        <taxon>Aspergillus</taxon>
        <taxon>Aspergillus subgen. Circumdati</taxon>
    </lineage>
</organism>
<dbReference type="AlphaFoldDB" id="A0A5N7DIT7"/>
<evidence type="ECO:0000313" key="1">
    <source>
        <dbReference type="EMBL" id="KAE8406361.1"/>
    </source>
</evidence>
<evidence type="ECO:0000313" key="2">
    <source>
        <dbReference type="Proteomes" id="UP000325579"/>
    </source>
</evidence>
<proteinExistence type="predicted"/>
<reference evidence="1 2" key="1">
    <citation type="submission" date="2019-04" db="EMBL/GenBank/DDBJ databases">
        <authorList>
            <consortium name="DOE Joint Genome Institute"/>
            <person name="Mondo S."/>
            <person name="Kjaerbolling I."/>
            <person name="Vesth T."/>
            <person name="Frisvad J.C."/>
            <person name="Nybo J.L."/>
            <person name="Theobald S."/>
            <person name="Kildgaard S."/>
            <person name="Isbrandt T."/>
            <person name="Kuo A."/>
            <person name="Sato A."/>
            <person name="Lyhne E.K."/>
            <person name="Kogle M.E."/>
            <person name="Wiebenga A."/>
            <person name="Kun R.S."/>
            <person name="Lubbers R.J."/>
            <person name="Makela M.R."/>
            <person name="Barry K."/>
            <person name="Chovatia M."/>
            <person name="Clum A."/>
            <person name="Daum C."/>
            <person name="Haridas S."/>
            <person name="He G."/>
            <person name="LaButti K."/>
            <person name="Lipzen A."/>
            <person name="Riley R."/>
            <person name="Salamov A."/>
            <person name="Simmons B.A."/>
            <person name="Magnuson J.K."/>
            <person name="Henrissat B."/>
            <person name="Mortensen U.H."/>
            <person name="Larsen T.O."/>
            <person name="Devries R.P."/>
            <person name="Grigoriev I.V."/>
            <person name="Machida M."/>
            <person name="Baker S.E."/>
            <person name="Andersen M.R."/>
            <person name="Cantor M.N."/>
            <person name="Hua S.X."/>
        </authorList>
    </citation>
    <scope>NUCLEOTIDE SEQUENCE [LARGE SCALE GENOMIC DNA]</scope>
    <source>
        <strain evidence="1 2">CBS 119388</strain>
    </source>
</reference>